<protein>
    <recommendedName>
        <fullName evidence="3">Amine oxidase domain-containing protein</fullName>
    </recommendedName>
</protein>
<proteinExistence type="predicted"/>
<dbReference type="SUPFAM" id="SSF51905">
    <property type="entry name" value="FAD/NAD(P)-binding domain"/>
    <property type="match status" value="1"/>
</dbReference>
<evidence type="ECO:0000313" key="1">
    <source>
        <dbReference type="EMBL" id="SMX32409.1"/>
    </source>
</evidence>
<evidence type="ECO:0000313" key="2">
    <source>
        <dbReference type="Proteomes" id="UP000220836"/>
    </source>
</evidence>
<name>A0A238JP03_9RHOB</name>
<dbReference type="OrthoDB" id="3972913at2"/>
<dbReference type="Gene3D" id="3.90.660.10">
    <property type="match status" value="1"/>
</dbReference>
<dbReference type="SUPFAM" id="SSF54373">
    <property type="entry name" value="FAD-linked reductases, C-terminal domain"/>
    <property type="match status" value="1"/>
</dbReference>
<gene>
    <name evidence="1" type="ORF">PEV8663_00020</name>
</gene>
<evidence type="ECO:0008006" key="3">
    <source>
        <dbReference type="Google" id="ProtNLM"/>
    </source>
</evidence>
<sequence length="594" mass="64575">MAQNYSIFGAGPGGLYTAWRLLTGGKLGAGDTVNLYEWGTYDFEGTGESRQPAGRICSHHFQDDLSASYIEIGGMRFIEWDGDQYESDGETPAKGHRLVTTAIQKVGLSGDVVDFLTTDNPLYYLRGQHFYESDLGSGPGKVLAPYNTPGNNAAPSTTLTSNISDLITGSNPLVTRTEQCAFYGSGTLPDSFNSFVYRGGEIASNVGYWNVFYDQAGNEGFNYAADAGGYNSNVINWNAANAAIYNGEFAPGGAFKTISGGYSRLFSELFNKAVEAAASNGVAFTLRQGTRLHSIWSEGGVAHFRLASAADPNKAGSDTLTTDVAFLAMPPESVELVAQATRYETVSGRTDFLNNTKVSNYLEAVMEQPSYKVAMFFDTPWWEETTYPPKLESNGDTQSVFGPTITDLPLRQVYYFGNNAQDSHTGAPVYGVLASYDDERFVGFWRGLELPIDERRVTAVSRDLQPLEGGRKATLEMERMLLLQLAKLHYGDANAAHSIPAPRATAFMDWGLNPFGAGYHAWAPHYDICDVMQTLRAPANLAGDDKSQVYLIGSAFSNDQAWVEGAFCTAESVLVDFLGLDPIIDTSVYKLICG</sequence>
<dbReference type="AlphaFoldDB" id="A0A238JP03"/>
<dbReference type="InterPro" id="IPR036188">
    <property type="entry name" value="FAD/NAD-bd_sf"/>
</dbReference>
<dbReference type="EMBL" id="FXYH01000001">
    <property type="protein sequence ID" value="SMX32409.1"/>
    <property type="molecule type" value="Genomic_DNA"/>
</dbReference>
<accession>A0A238JP03</accession>
<organism evidence="1 2">
    <name type="scientific">Pelagimonas varians</name>
    <dbReference type="NCBI Taxonomy" id="696760"/>
    <lineage>
        <taxon>Bacteria</taxon>
        <taxon>Pseudomonadati</taxon>
        <taxon>Pseudomonadota</taxon>
        <taxon>Alphaproteobacteria</taxon>
        <taxon>Rhodobacterales</taxon>
        <taxon>Roseobacteraceae</taxon>
        <taxon>Pelagimonas</taxon>
    </lineage>
</organism>
<dbReference type="Proteomes" id="UP000220836">
    <property type="component" value="Unassembled WGS sequence"/>
</dbReference>
<keyword evidence="2" id="KW-1185">Reference proteome</keyword>
<reference evidence="1 2" key="1">
    <citation type="submission" date="2017-05" db="EMBL/GenBank/DDBJ databases">
        <authorList>
            <person name="Song R."/>
            <person name="Chenine A.L."/>
            <person name="Ruprecht R.M."/>
        </authorList>
    </citation>
    <scope>NUCLEOTIDE SEQUENCE [LARGE SCALE GENOMIC DNA]</scope>
    <source>
        <strain evidence="1 2">CECT 8663</strain>
    </source>
</reference>
<dbReference type="RefSeq" id="WP_097802595.1">
    <property type="nucleotide sequence ID" value="NZ_FXYH01000001.1"/>
</dbReference>